<dbReference type="InterPro" id="IPR051531">
    <property type="entry name" value="N-acetyltransferase"/>
</dbReference>
<dbReference type="GO" id="GO:0008999">
    <property type="term" value="F:protein-N-terminal-alanine acetyltransferase activity"/>
    <property type="evidence" value="ECO:0007669"/>
    <property type="project" value="TreeGrafter"/>
</dbReference>
<dbReference type="RefSeq" id="WP_366295821.1">
    <property type="nucleotide sequence ID" value="NZ_CP159992.1"/>
</dbReference>
<dbReference type="SUPFAM" id="SSF55729">
    <property type="entry name" value="Acyl-CoA N-acyltransferases (Nat)"/>
    <property type="match status" value="1"/>
</dbReference>
<protein>
    <submittedName>
        <fullName evidence="2">GNAT family protein</fullName>
        <ecNumber evidence="2">2.-.-.-</ecNumber>
    </submittedName>
</protein>
<dbReference type="EMBL" id="CP159992">
    <property type="protein sequence ID" value="XCP97215.1"/>
    <property type="molecule type" value="Genomic_DNA"/>
</dbReference>
<dbReference type="Pfam" id="PF13302">
    <property type="entry name" value="Acetyltransf_3"/>
    <property type="match status" value="1"/>
</dbReference>
<name>A0AAU8NFY9_9BACL</name>
<dbReference type="EC" id="2.-.-.-" evidence="2"/>
<dbReference type="PROSITE" id="PS51186">
    <property type="entry name" value="GNAT"/>
    <property type="match status" value="1"/>
</dbReference>
<dbReference type="GO" id="GO:0005737">
    <property type="term" value="C:cytoplasm"/>
    <property type="evidence" value="ECO:0007669"/>
    <property type="project" value="TreeGrafter"/>
</dbReference>
<evidence type="ECO:0000313" key="2">
    <source>
        <dbReference type="EMBL" id="XCP97215.1"/>
    </source>
</evidence>
<gene>
    <name evidence="2" type="ORF">ABXS70_11150</name>
</gene>
<organism evidence="2">
    <name type="scientific">Paenibacillus sp. AN1007</name>
    <dbReference type="NCBI Taxonomy" id="3151385"/>
    <lineage>
        <taxon>Bacteria</taxon>
        <taxon>Bacillati</taxon>
        <taxon>Bacillota</taxon>
        <taxon>Bacilli</taxon>
        <taxon>Bacillales</taxon>
        <taxon>Paenibacillaceae</taxon>
        <taxon>Paenibacillus</taxon>
    </lineage>
</organism>
<dbReference type="CDD" id="cd04301">
    <property type="entry name" value="NAT_SF"/>
    <property type="match status" value="1"/>
</dbReference>
<dbReference type="PANTHER" id="PTHR43792">
    <property type="entry name" value="GNAT FAMILY, PUTATIVE (AFU_ORTHOLOGUE AFUA_3G00765)-RELATED-RELATED"/>
    <property type="match status" value="1"/>
</dbReference>
<dbReference type="PANTHER" id="PTHR43792:SF9">
    <property type="entry name" value="RIBOSOMAL-PROTEIN-ALANINE ACETYLTRANSFERASE"/>
    <property type="match status" value="1"/>
</dbReference>
<dbReference type="InterPro" id="IPR000182">
    <property type="entry name" value="GNAT_dom"/>
</dbReference>
<proteinExistence type="predicted"/>
<feature type="domain" description="N-acetyltransferase" evidence="1">
    <location>
        <begin position="10"/>
        <end position="176"/>
    </location>
</feature>
<sequence length="176" mass="20975">MFPILTTKRTILREVHFGDVEQIYQFFSNQEMMKYYGQDLFTTREQAANLINHFHTIYQEKKGIRWGIQLKDNERIIGTIGFNLWSQKYKRAELGFEIHPDYWRQGYASEVIPEILHYGFRELRLARIGAVVFLENEASSHLLLNLGFEYEGTLRNYMYQNGSFFNTHVYSILNLN</sequence>
<dbReference type="Gene3D" id="3.40.630.30">
    <property type="match status" value="1"/>
</dbReference>
<keyword evidence="2" id="KW-0808">Transferase</keyword>
<evidence type="ECO:0000259" key="1">
    <source>
        <dbReference type="PROSITE" id="PS51186"/>
    </source>
</evidence>
<dbReference type="InterPro" id="IPR016181">
    <property type="entry name" value="Acyl_CoA_acyltransferase"/>
</dbReference>
<dbReference type="AlphaFoldDB" id="A0AAU8NFY9"/>
<reference evidence="2" key="1">
    <citation type="submission" date="2024-05" db="EMBL/GenBank/DDBJ databases">
        <title>Draft genome assemblies of 36 bacteria isolated from hibernating arctic ground squirrels.</title>
        <authorList>
            <person name="McKee H."/>
            <person name="Mullen L."/>
            <person name="Drown D.M."/>
            <person name="Duddleston K.N."/>
        </authorList>
    </citation>
    <scope>NUCLEOTIDE SEQUENCE</scope>
    <source>
        <strain evidence="2">AN1007</strain>
    </source>
</reference>
<accession>A0AAU8NFY9</accession>